<dbReference type="EMBL" id="AP017380">
    <property type="protein sequence ID" value="BAU77613.1"/>
    <property type="molecule type" value="Genomic_DNA"/>
</dbReference>
<reference evidence="1" key="1">
    <citation type="submission" date="2016-03" db="EMBL/GenBank/DDBJ databases">
        <title>Complete sequence of the second linear plasmid SAP2 of Streptomyces avermitilis.</title>
        <authorList>
            <person name="Ikeda H."/>
        </authorList>
    </citation>
    <scope>NUCLEOTIDE SEQUENCE</scope>
    <source>
        <strain evidence="1">MA-4680</strain>
        <plasmid evidence="1">SAP2</plasmid>
    </source>
</reference>
<evidence type="ECO:0008006" key="2">
    <source>
        <dbReference type="Google" id="ProtNLM"/>
    </source>
</evidence>
<proteinExistence type="predicted"/>
<keyword evidence="1" id="KW-0614">Plasmid</keyword>
<accession>A0A143T0S5</accession>
<dbReference type="OrthoDB" id="189734at2"/>
<evidence type="ECO:0000313" key="1">
    <source>
        <dbReference type="EMBL" id="BAU77613.1"/>
    </source>
</evidence>
<organism evidence="1">
    <name type="scientific">Streptomyces avermitilis (strain ATCC 31267 / DSM 46492 / JCM 5070 / NBRC 14893 / NCIMB 12804 / NRRL 8165 / MA-4680)</name>
    <dbReference type="NCBI Taxonomy" id="227882"/>
    <lineage>
        <taxon>Bacteria</taxon>
        <taxon>Bacillati</taxon>
        <taxon>Actinomycetota</taxon>
        <taxon>Actinomycetes</taxon>
        <taxon>Kitasatosporales</taxon>
        <taxon>Streptomycetaceae</taxon>
        <taxon>Streptomyces</taxon>
    </lineage>
</organism>
<protein>
    <recommendedName>
        <fullName evidence="2">Peptidase S9 prolyl oligopeptidase catalytic domain-containing protein</fullName>
    </recommendedName>
</protein>
<gene>
    <name evidence="1" type="ORF">SAVERM_2p170</name>
</gene>
<sequence>MAATPSMPGIRRVIREELDPDYDFASRPRAVHKAVERISLTGKIRRPLISLQGSLDALTPPAAFGDVYHRMVTDAGRAGLHRYITVAGGAHTDGLVLLDPDHLRPMLGNFTAALSDLESWTRHSTS</sequence>
<geneLocation type="plasmid" evidence="1">
    <name>SAP2</name>
</geneLocation>
<dbReference type="RefSeq" id="WP_037652750.1">
    <property type="nucleotide sequence ID" value="NZ_BAVY01000062.1"/>
</dbReference>
<dbReference type="AlphaFoldDB" id="A0A143T0S5"/>
<name>A0A143T0S5_STRAW</name>